<evidence type="ECO:0000259" key="6">
    <source>
        <dbReference type="Pfam" id="PF08100"/>
    </source>
</evidence>
<evidence type="ECO:0000256" key="1">
    <source>
        <dbReference type="ARBA" id="ARBA00022603"/>
    </source>
</evidence>
<dbReference type="OrthoDB" id="2410195at2759"/>
<feature type="domain" description="O-methyltransferase dimerisation" evidence="6">
    <location>
        <begin position="52"/>
        <end position="120"/>
    </location>
</feature>
<organism evidence="7 8">
    <name type="scientific">Hirsutella rhossiliensis</name>
    <dbReference type="NCBI Taxonomy" id="111463"/>
    <lineage>
        <taxon>Eukaryota</taxon>
        <taxon>Fungi</taxon>
        <taxon>Dikarya</taxon>
        <taxon>Ascomycota</taxon>
        <taxon>Pezizomycotina</taxon>
        <taxon>Sordariomycetes</taxon>
        <taxon>Hypocreomycetidae</taxon>
        <taxon>Hypocreales</taxon>
        <taxon>Ophiocordycipitaceae</taxon>
        <taxon>Hirsutella</taxon>
    </lineage>
</organism>
<keyword evidence="8" id="KW-1185">Reference proteome</keyword>
<evidence type="ECO:0000259" key="5">
    <source>
        <dbReference type="Pfam" id="PF00891"/>
    </source>
</evidence>
<dbReference type="GO" id="GO:0032259">
    <property type="term" value="P:methylation"/>
    <property type="evidence" value="ECO:0007669"/>
    <property type="project" value="UniProtKB-KW"/>
</dbReference>
<keyword evidence="2" id="KW-0808">Transferase</keyword>
<reference evidence="7" key="1">
    <citation type="submission" date="2021-09" db="EMBL/GenBank/DDBJ databases">
        <title>A high-quality genome of the endoparasitic fungus Hirsutella rhossiliensis with a comparison of Hirsutella genomes reveals transposable elements contributing to genome size variation.</title>
        <authorList>
            <person name="Lin R."/>
            <person name="Jiao Y."/>
            <person name="Sun X."/>
            <person name="Ling J."/>
            <person name="Xie B."/>
            <person name="Cheng X."/>
        </authorList>
    </citation>
    <scope>NUCLEOTIDE SEQUENCE</scope>
    <source>
        <strain evidence="7">HR02</strain>
    </source>
</reference>
<dbReference type="Gene3D" id="1.10.10.10">
    <property type="entry name" value="Winged helix-like DNA-binding domain superfamily/Winged helix DNA-binding domain"/>
    <property type="match status" value="1"/>
</dbReference>
<dbReference type="SUPFAM" id="SSF53335">
    <property type="entry name" value="S-adenosyl-L-methionine-dependent methyltransferases"/>
    <property type="match status" value="1"/>
</dbReference>
<evidence type="ECO:0000256" key="2">
    <source>
        <dbReference type="ARBA" id="ARBA00022679"/>
    </source>
</evidence>
<dbReference type="Pfam" id="PF00891">
    <property type="entry name" value="Methyltransf_2"/>
    <property type="match status" value="1"/>
</dbReference>
<dbReference type="Gene3D" id="3.40.50.150">
    <property type="entry name" value="Vaccinia Virus protein VP39"/>
    <property type="match status" value="1"/>
</dbReference>
<dbReference type="InterPro" id="IPR016461">
    <property type="entry name" value="COMT-like"/>
</dbReference>
<dbReference type="EMBL" id="JAIZPD010000007">
    <property type="protein sequence ID" value="KAH0961976.1"/>
    <property type="molecule type" value="Genomic_DNA"/>
</dbReference>
<sequence length="386" mass="42872">MDAIATQIHALTQTADAAGRLALQKALRQMQAELQSPMDFLINIANSMPLLASLRLGADLGLFRTLAQRNDSLSVAQLAESTGASPQLLERLLRYYSSNNIIKEVGVNEYKATSLSHVLADPKGEATVYVGFDTHAPAFQAMPDFFADNKYQEIASTTRTPFQKAFKTDLGCFDWLVQHPKHFEPLQKVMTAFAGSEWADGFALLDNEVKAVPFTPPDPKEKPFFVDVGGGHGHQCIQLGKKYPHLLGRLVLQDLPEAVNKLPDIPGVRADAYNFFDKQPITGARFYYLRRILHDWPDDECVQILYNIASAMAVDSRILIDEVVLPNKEAPWQATMADLAMMVSFGGKERTQQQWQMLAGEVGLRIEQIHTYTASTCTSVVVMALK</sequence>
<dbReference type="InterPro" id="IPR001077">
    <property type="entry name" value="COMT_C"/>
</dbReference>
<gene>
    <name evidence="7" type="ORF">HRG_07056</name>
</gene>
<dbReference type="PIRSF" id="PIRSF005739">
    <property type="entry name" value="O-mtase"/>
    <property type="match status" value="1"/>
</dbReference>
<dbReference type="PANTHER" id="PTHR43712:SF2">
    <property type="entry name" value="O-METHYLTRANSFERASE CICE"/>
    <property type="match status" value="1"/>
</dbReference>
<keyword evidence="3" id="KW-0949">S-adenosyl-L-methionine</keyword>
<dbReference type="GO" id="GO:0046983">
    <property type="term" value="F:protein dimerization activity"/>
    <property type="evidence" value="ECO:0007669"/>
    <property type="project" value="InterPro"/>
</dbReference>
<dbReference type="SUPFAM" id="SSF46785">
    <property type="entry name" value="Winged helix' DNA-binding domain"/>
    <property type="match status" value="1"/>
</dbReference>
<name>A0A9P8MXB2_9HYPO</name>
<protein>
    <submittedName>
        <fullName evidence="7">O-methyltransferase domain-containing protein</fullName>
    </submittedName>
</protein>
<dbReference type="RefSeq" id="XP_044719489.1">
    <property type="nucleotide sequence ID" value="XM_044865527.1"/>
</dbReference>
<evidence type="ECO:0000313" key="7">
    <source>
        <dbReference type="EMBL" id="KAH0961976.1"/>
    </source>
</evidence>
<dbReference type="InterPro" id="IPR029063">
    <property type="entry name" value="SAM-dependent_MTases_sf"/>
</dbReference>
<evidence type="ECO:0000256" key="3">
    <source>
        <dbReference type="ARBA" id="ARBA00022691"/>
    </source>
</evidence>
<evidence type="ECO:0000313" key="8">
    <source>
        <dbReference type="Proteomes" id="UP000824596"/>
    </source>
</evidence>
<dbReference type="InterPro" id="IPR036388">
    <property type="entry name" value="WH-like_DNA-bd_sf"/>
</dbReference>
<dbReference type="Proteomes" id="UP000824596">
    <property type="component" value="Unassembled WGS sequence"/>
</dbReference>
<accession>A0A9P8MXB2</accession>
<proteinExistence type="predicted"/>
<dbReference type="Pfam" id="PF08100">
    <property type="entry name" value="Dimerisation"/>
    <property type="match status" value="1"/>
</dbReference>
<keyword evidence="1" id="KW-0489">Methyltransferase</keyword>
<feature type="active site" description="Proton acceptor" evidence="4">
    <location>
        <position position="294"/>
    </location>
</feature>
<dbReference type="GeneID" id="68356185"/>
<evidence type="ECO:0000256" key="4">
    <source>
        <dbReference type="PIRSR" id="PIRSR005739-1"/>
    </source>
</evidence>
<dbReference type="InterPro" id="IPR012967">
    <property type="entry name" value="COMT_dimerisation"/>
</dbReference>
<dbReference type="PROSITE" id="PS51683">
    <property type="entry name" value="SAM_OMT_II"/>
    <property type="match status" value="1"/>
</dbReference>
<dbReference type="InterPro" id="IPR036390">
    <property type="entry name" value="WH_DNA-bd_sf"/>
</dbReference>
<comment type="caution">
    <text evidence="7">The sequence shown here is derived from an EMBL/GenBank/DDBJ whole genome shotgun (WGS) entry which is preliminary data.</text>
</comment>
<dbReference type="AlphaFoldDB" id="A0A9P8MXB2"/>
<feature type="domain" description="O-methyltransferase C-terminal" evidence="5">
    <location>
        <begin position="225"/>
        <end position="364"/>
    </location>
</feature>
<dbReference type="PANTHER" id="PTHR43712">
    <property type="entry name" value="PUTATIVE (AFU_ORTHOLOGUE AFUA_4G14580)-RELATED"/>
    <property type="match status" value="1"/>
</dbReference>
<dbReference type="GO" id="GO:0008171">
    <property type="term" value="F:O-methyltransferase activity"/>
    <property type="evidence" value="ECO:0007669"/>
    <property type="project" value="InterPro"/>
</dbReference>